<evidence type="ECO:0000256" key="9">
    <source>
        <dbReference type="SAM" id="Phobius"/>
    </source>
</evidence>
<keyword evidence="6 9" id="KW-1133">Transmembrane helix</keyword>
<name>A0AAE3LPG0_9BACI</name>
<comment type="subcellular location">
    <subcellularLocation>
        <location evidence="1">Membrane</location>
        <topology evidence="1">Multi-pass membrane protein</topology>
    </subcellularLocation>
</comment>
<keyword evidence="11" id="KW-1185">Reference proteome</keyword>
<reference evidence="10" key="1">
    <citation type="submission" date="2022-10" db="EMBL/GenBank/DDBJ databases">
        <title>Description of Fervidibacillus gen. nov. in the family Fervidibacillaceae fam. nov. with two species, Fervidibacillus albus sp. nov., and Fervidibacillus halotolerans sp. nov., isolated from tidal flat sediments.</title>
        <authorList>
            <person name="Kwon K.K."/>
            <person name="Yang S.-H."/>
        </authorList>
    </citation>
    <scope>NUCLEOTIDE SEQUENCE</scope>
    <source>
        <strain evidence="10">JCM 19140</strain>
    </source>
</reference>
<dbReference type="EMBL" id="JAOUSF010000001">
    <property type="protein sequence ID" value="MCU9612309.1"/>
    <property type="molecule type" value="Genomic_DNA"/>
</dbReference>
<dbReference type="PANTHER" id="PTHR34975">
    <property type="entry name" value="SPORE GERMINATION PROTEIN A2"/>
    <property type="match status" value="1"/>
</dbReference>
<evidence type="ECO:0000256" key="2">
    <source>
        <dbReference type="ARBA" id="ARBA00007998"/>
    </source>
</evidence>
<feature type="transmembrane region" description="Helical" evidence="9">
    <location>
        <begin position="143"/>
        <end position="165"/>
    </location>
</feature>
<evidence type="ECO:0000256" key="6">
    <source>
        <dbReference type="ARBA" id="ARBA00022989"/>
    </source>
</evidence>
<keyword evidence="7 9" id="KW-0472">Membrane</keyword>
<feature type="transmembrane region" description="Helical" evidence="9">
    <location>
        <begin position="269"/>
        <end position="294"/>
    </location>
</feature>
<organism evidence="10 11">
    <name type="scientific">Perspicuibacillus lycopersici</name>
    <dbReference type="NCBI Taxonomy" id="1325689"/>
    <lineage>
        <taxon>Bacteria</taxon>
        <taxon>Bacillati</taxon>
        <taxon>Bacillota</taxon>
        <taxon>Bacilli</taxon>
        <taxon>Bacillales</taxon>
        <taxon>Bacillaceae</taxon>
        <taxon>Perspicuibacillus</taxon>
    </lineage>
</organism>
<dbReference type="Proteomes" id="UP001209318">
    <property type="component" value="Unassembled WGS sequence"/>
</dbReference>
<dbReference type="RefSeq" id="WP_263071440.1">
    <property type="nucleotide sequence ID" value="NZ_JAOUSF010000001.1"/>
</dbReference>
<dbReference type="AlphaFoldDB" id="A0AAE3LPG0"/>
<accession>A0AAE3LPG0</accession>
<feature type="transmembrane region" description="Helical" evidence="9">
    <location>
        <begin position="216"/>
        <end position="241"/>
    </location>
</feature>
<feature type="transmembrane region" description="Helical" evidence="9">
    <location>
        <begin position="338"/>
        <end position="358"/>
    </location>
</feature>
<evidence type="ECO:0000256" key="8">
    <source>
        <dbReference type="SAM" id="MobiDB-lite"/>
    </source>
</evidence>
<keyword evidence="3" id="KW-0813">Transport</keyword>
<dbReference type="GO" id="GO:0009847">
    <property type="term" value="P:spore germination"/>
    <property type="evidence" value="ECO:0007669"/>
    <property type="project" value="InterPro"/>
</dbReference>
<feature type="transmembrane region" description="Helical" evidence="9">
    <location>
        <begin position="77"/>
        <end position="95"/>
    </location>
</feature>
<evidence type="ECO:0000256" key="7">
    <source>
        <dbReference type="ARBA" id="ARBA00023136"/>
    </source>
</evidence>
<feature type="transmembrane region" description="Helical" evidence="9">
    <location>
        <begin position="12"/>
        <end position="30"/>
    </location>
</feature>
<gene>
    <name evidence="10" type="ORF">OEV98_01870</name>
</gene>
<evidence type="ECO:0000256" key="4">
    <source>
        <dbReference type="ARBA" id="ARBA00022544"/>
    </source>
</evidence>
<feature type="transmembrane region" description="Helical" evidence="9">
    <location>
        <begin position="36"/>
        <end position="57"/>
    </location>
</feature>
<feature type="compositionally biased region" description="Polar residues" evidence="8">
    <location>
        <begin position="373"/>
        <end position="387"/>
    </location>
</feature>
<dbReference type="Pfam" id="PF03845">
    <property type="entry name" value="Spore_permease"/>
    <property type="match status" value="1"/>
</dbReference>
<evidence type="ECO:0000313" key="10">
    <source>
        <dbReference type="EMBL" id="MCU9612309.1"/>
    </source>
</evidence>
<evidence type="ECO:0000256" key="5">
    <source>
        <dbReference type="ARBA" id="ARBA00022692"/>
    </source>
</evidence>
<dbReference type="GO" id="GO:0016020">
    <property type="term" value="C:membrane"/>
    <property type="evidence" value="ECO:0007669"/>
    <property type="project" value="UniProtKB-SubCell"/>
</dbReference>
<sequence length="387" mass="43686">MEKAKIDSIQLFILVLLFEMGTSIVLAIGIEAKTSAWITILIGSLFGCLLFQVYIKLFQYYPNDLPTTYTRKIFGKYIGSLISFLYIVYFIYLTARVLRDFGELLLTFAYRNTPLFIVNSIMIIVVIYGAKKGIEVIARTAELNFLLIYFMAITGFILIFMSGLIDINRLKPLFGEGILIIFKVVATQTVYVPFGEMVIFSYLFPYLNHPKSTRRIGTFGILLGGINLAITMAINIAVLTAPKVENTPFPLLTTIQQIQIANFLERLDVFFLVTLFIGAFFKILLYFYVAVIATTTLFNIKQKDSIVYPLGLVVLILSITTASSYQEHIQEGLEVVPIYLHLPLQIIIPILLLGIAMVKNKRKKKNSGQKANSDQQNLENSKPSTDM</sequence>
<evidence type="ECO:0000256" key="1">
    <source>
        <dbReference type="ARBA" id="ARBA00004141"/>
    </source>
</evidence>
<feature type="transmembrane region" description="Helical" evidence="9">
    <location>
        <begin position="306"/>
        <end position="326"/>
    </location>
</feature>
<evidence type="ECO:0000256" key="3">
    <source>
        <dbReference type="ARBA" id="ARBA00022448"/>
    </source>
</evidence>
<feature type="transmembrane region" description="Helical" evidence="9">
    <location>
        <begin position="177"/>
        <end position="204"/>
    </location>
</feature>
<feature type="transmembrane region" description="Helical" evidence="9">
    <location>
        <begin position="115"/>
        <end position="131"/>
    </location>
</feature>
<comment type="similarity">
    <text evidence="2">Belongs to the amino acid-polyamine-organocation (APC) superfamily. Spore germination protein (SGP) (TC 2.A.3.9) family.</text>
</comment>
<keyword evidence="4" id="KW-0309">Germination</keyword>
<dbReference type="InterPro" id="IPR004761">
    <property type="entry name" value="Spore_GerAB"/>
</dbReference>
<protein>
    <submittedName>
        <fullName evidence="10">Spore germination protein</fullName>
    </submittedName>
</protein>
<dbReference type="PANTHER" id="PTHR34975:SF2">
    <property type="entry name" value="SPORE GERMINATION PROTEIN A2"/>
    <property type="match status" value="1"/>
</dbReference>
<evidence type="ECO:0000313" key="11">
    <source>
        <dbReference type="Proteomes" id="UP001209318"/>
    </source>
</evidence>
<dbReference type="NCBIfam" id="TIGR00912">
    <property type="entry name" value="2A0309"/>
    <property type="match status" value="1"/>
</dbReference>
<comment type="caution">
    <text evidence="10">The sequence shown here is derived from an EMBL/GenBank/DDBJ whole genome shotgun (WGS) entry which is preliminary data.</text>
</comment>
<proteinExistence type="inferred from homology"/>
<keyword evidence="5 9" id="KW-0812">Transmembrane</keyword>
<feature type="region of interest" description="Disordered" evidence="8">
    <location>
        <begin position="364"/>
        <end position="387"/>
    </location>
</feature>